<organism evidence="4 5">
    <name type="scientific">Alicyclobacillus hesperidum</name>
    <dbReference type="NCBI Taxonomy" id="89784"/>
    <lineage>
        <taxon>Bacteria</taxon>
        <taxon>Bacillati</taxon>
        <taxon>Bacillota</taxon>
        <taxon>Bacilli</taxon>
        <taxon>Bacillales</taxon>
        <taxon>Alicyclobacillaceae</taxon>
        <taxon>Alicyclobacillus</taxon>
    </lineage>
</organism>
<protein>
    <submittedName>
        <fullName evidence="4">Isochorismatase</fullName>
    </submittedName>
</protein>
<dbReference type="SUPFAM" id="SSF52499">
    <property type="entry name" value="Isochorismatase-like hydrolases"/>
    <property type="match status" value="1"/>
</dbReference>
<evidence type="ECO:0000259" key="3">
    <source>
        <dbReference type="Pfam" id="PF00857"/>
    </source>
</evidence>
<dbReference type="GO" id="GO:0016787">
    <property type="term" value="F:hydrolase activity"/>
    <property type="evidence" value="ECO:0007669"/>
    <property type="project" value="UniProtKB-KW"/>
</dbReference>
<evidence type="ECO:0000256" key="1">
    <source>
        <dbReference type="ARBA" id="ARBA00006336"/>
    </source>
</evidence>
<dbReference type="EMBL" id="BSRA01000008">
    <property type="protein sequence ID" value="GLV14023.1"/>
    <property type="molecule type" value="Genomic_DNA"/>
</dbReference>
<evidence type="ECO:0000256" key="2">
    <source>
        <dbReference type="ARBA" id="ARBA00022801"/>
    </source>
</evidence>
<dbReference type="Pfam" id="PF00857">
    <property type="entry name" value="Isochorismatase"/>
    <property type="match status" value="1"/>
</dbReference>
<accession>A0AA37U9R9</accession>
<dbReference type="CDD" id="cd00431">
    <property type="entry name" value="cysteine_hydrolases"/>
    <property type="match status" value="1"/>
</dbReference>
<comment type="similarity">
    <text evidence="1">Belongs to the isochorismatase family.</text>
</comment>
<feature type="domain" description="Isochorismatase-like" evidence="3">
    <location>
        <begin position="22"/>
        <end position="197"/>
    </location>
</feature>
<dbReference type="PANTHER" id="PTHR43540:SF1">
    <property type="entry name" value="ISOCHORISMATASE HYDROLASE"/>
    <property type="match status" value="1"/>
</dbReference>
<dbReference type="InterPro" id="IPR000868">
    <property type="entry name" value="Isochorismatase-like_dom"/>
</dbReference>
<reference evidence="4" key="1">
    <citation type="submission" date="2023-02" db="EMBL/GenBank/DDBJ databases">
        <title>Proposal of a novel subspecies: Alicyclobacillus hesperidum subspecies aegle.</title>
        <authorList>
            <person name="Goto K."/>
            <person name="Fujii T."/>
            <person name="Yasui K."/>
            <person name="Mochida K."/>
            <person name="Kato-Tanaka Y."/>
            <person name="Morohoshi S."/>
            <person name="An S.Y."/>
            <person name="Kasai H."/>
            <person name="Yokota A."/>
        </authorList>
    </citation>
    <scope>NUCLEOTIDE SEQUENCE</scope>
    <source>
        <strain evidence="4">DSM 12766</strain>
    </source>
</reference>
<keyword evidence="2" id="KW-0378">Hydrolase</keyword>
<dbReference type="InterPro" id="IPR036380">
    <property type="entry name" value="Isochorismatase-like_sf"/>
</dbReference>
<dbReference type="AlphaFoldDB" id="A0AA37U9R9"/>
<sequence>MRSQYKERDVKGRDVMTQHAQTALLVMDVQNGIAGRYMKDETTLQPFRLAVDAARKAGMQVIFVRVAFSEGYPEAGPRNKMFSRLSQAGGMTVNDNSTQIHDLVKPQPGEPVVTKYRVSAFAGSNLEVILRAKGVTNLVLCGIATSGVVLSTVREAADKDYALTVLKDACLDGDPEVHQVLVEKVFPRQADVMTVDEWAHTLV</sequence>
<comment type="caution">
    <text evidence="4">The sequence shown here is derived from an EMBL/GenBank/DDBJ whole genome shotgun (WGS) entry which is preliminary data.</text>
</comment>
<evidence type="ECO:0000313" key="5">
    <source>
        <dbReference type="Proteomes" id="UP001157137"/>
    </source>
</evidence>
<dbReference type="InterPro" id="IPR050272">
    <property type="entry name" value="Isochorismatase-like_hydrls"/>
</dbReference>
<dbReference type="Gene3D" id="3.40.50.850">
    <property type="entry name" value="Isochorismatase-like"/>
    <property type="match status" value="1"/>
</dbReference>
<evidence type="ECO:0000313" key="4">
    <source>
        <dbReference type="EMBL" id="GLV14023.1"/>
    </source>
</evidence>
<proteinExistence type="inferred from homology"/>
<gene>
    <name evidence="4" type="ORF">Heshes_17070</name>
</gene>
<dbReference type="Proteomes" id="UP001157137">
    <property type="component" value="Unassembled WGS sequence"/>
</dbReference>
<dbReference type="PANTHER" id="PTHR43540">
    <property type="entry name" value="PEROXYUREIDOACRYLATE/UREIDOACRYLATE AMIDOHYDROLASE-RELATED"/>
    <property type="match status" value="1"/>
</dbReference>
<name>A0AA37U9R9_9BACL</name>